<dbReference type="InterPro" id="IPR016181">
    <property type="entry name" value="Acyl_CoA_acyltransferase"/>
</dbReference>
<feature type="domain" description="N-acetyltransferase" evidence="1">
    <location>
        <begin position="1"/>
        <end position="150"/>
    </location>
</feature>
<keyword evidence="2" id="KW-0808">Transferase</keyword>
<organism evidence="2 3">
    <name type="scientific">Acinetobacter pseudolwoffii</name>
    <dbReference type="NCBI Taxonomy" id="2053287"/>
    <lineage>
        <taxon>Bacteria</taxon>
        <taxon>Pseudomonadati</taxon>
        <taxon>Pseudomonadota</taxon>
        <taxon>Gammaproteobacteria</taxon>
        <taxon>Moraxellales</taxon>
        <taxon>Moraxellaceae</taxon>
        <taxon>Acinetobacter</taxon>
    </lineage>
</organism>
<evidence type="ECO:0000313" key="2">
    <source>
        <dbReference type="EMBL" id="PJO75423.1"/>
    </source>
</evidence>
<evidence type="ECO:0000259" key="1">
    <source>
        <dbReference type="PROSITE" id="PS51186"/>
    </source>
</evidence>
<dbReference type="PROSITE" id="PS51186">
    <property type="entry name" value="GNAT"/>
    <property type="match status" value="1"/>
</dbReference>
<dbReference type="GO" id="GO:0016747">
    <property type="term" value="F:acyltransferase activity, transferring groups other than amino-acyl groups"/>
    <property type="evidence" value="ECO:0007669"/>
    <property type="project" value="InterPro"/>
</dbReference>
<dbReference type="Pfam" id="PF13508">
    <property type="entry name" value="Acetyltransf_7"/>
    <property type="match status" value="1"/>
</dbReference>
<evidence type="ECO:0000313" key="3">
    <source>
        <dbReference type="Proteomes" id="UP000243446"/>
    </source>
</evidence>
<dbReference type="Gene3D" id="3.40.630.30">
    <property type="match status" value="1"/>
</dbReference>
<dbReference type="Proteomes" id="UP000243446">
    <property type="component" value="Unassembled WGS sequence"/>
</dbReference>
<sequence>MDIKIVKVEQLPDQVETLATLARKEGLDVMDKLIEEYRTGKNCFAQANEHLLVAHDGKKLIACGGLNQQWGDNGIEERIGRVRRFYVHPKYRLHGVGKQLLAYLEQLAAPHYSALCLQTDTRLAASFYQKQNYVFVENNPSYNYFKYLIS</sequence>
<comment type="caution">
    <text evidence="2">The sequence shown here is derived from an EMBL/GenBank/DDBJ whole genome shotgun (WGS) entry which is preliminary data.</text>
</comment>
<protein>
    <submittedName>
        <fullName evidence="2">GNAT family N-acetyltransferase</fullName>
    </submittedName>
</protein>
<gene>
    <name evidence="2" type="ORF">CWI32_07780</name>
</gene>
<dbReference type="InterPro" id="IPR000182">
    <property type="entry name" value="GNAT_dom"/>
</dbReference>
<proteinExistence type="predicted"/>
<accession>A0A2H9YRZ8</accession>
<reference evidence="2 3" key="1">
    <citation type="submission" date="2017-11" db="EMBL/GenBank/DDBJ databases">
        <title>Revising the taxonomy of the Acinetobacter lwoffii group: the description of Acinetobacter pseudolwoffii sp. nov. and emended description of Acinetobacter lwoffii.</title>
        <authorList>
            <person name="Nemec A."/>
            <person name="Radolfova-Krizova L."/>
        </authorList>
    </citation>
    <scope>NUCLEOTIDE SEQUENCE [LARGE SCALE GENOMIC DNA]</scope>
    <source>
        <strain evidence="2 3">ANC 5044</strain>
    </source>
</reference>
<dbReference type="GeneID" id="97176752"/>
<dbReference type="SUPFAM" id="SSF55729">
    <property type="entry name" value="Acyl-CoA N-acyltransferases (Nat)"/>
    <property type="match status" value="1"/>
</dbReference>
<dbReference type="AlphaFoldDB" id="A0A2H9YRZ8"/>
<dbReference type="RefSeq" id="WP_100535023.1">
    <property type="nucleotide sequence ID" value="NZ_CBDBYO010000022.1"/>
</dbReference>
<dbReference type="CDD" id="cd04301">
    <property type="entry name" value="NAT_SF"/>
    <property type="match status" value="1"/>
</dbReference>
<dbReference type="EMBL" id="PHRG01000003">
    <property type="protein sequence ID" value="PJO75423.1"/>
    <property type="molecule type" value="Genomic_DNA"/>
</dbReference>
<name>A0A2H9YRZ8_9GAMM</name>